<dbReference type="CTD" id="78777746"/>
<sequence length="141" mass="15588">MSNRQRCDNQKLFGKKDIPVAYVKGISRSSSPMITSPPDSRRHVPVAIVRGVPRAPNHITDGPSTATYSVPVARVTGVPRVTIRETALPAGQQVHPTYPTIRPLIFLNNDLTIGSRSYVDTGQFYPPRIVEQRESRSPLQS</sequence>
<accession>A0A6A5FXV2</accession>
<reference evidence="1 2" key="1">
    <citation type="submission" date="2019-12" db="EMBL/GenBank/DDBJ databases">
        <title>Chromosome-level assembly of the Caenorhabditis remanei genome.</title>
        <authorList>
            <person name="Teterina A.A."/>
            <person name="Willis J.H."/>
            <person name="Phillips P.C."/>
        </authorList>
    </citation>
    <scope>NUCLEOTIDE SEQUENCE [LARGE SCALE GENOMIC DNA]</scope>
    <source>
        <strain evidence="1 2">PX506</strain>
        <tissue evidence="1">Whole organism</tissue>
    </source>
</reference>
<dbReference type="KEGG" id="crq:GCK72_023954"/>
<dbReference type="AlphaFoldDB" id="A0A6A5FXV2"/>
<dbReference type="Proteomes" id="UP000483820">
    <property type="component" value="Chromosome X"/>
</dbReference>
<evidence type="ECO:0000313" key="2">
    <source>
        <dbReference type="Proteomes" id="UP000483820"/>
    </source>
</evidence>
<proteinExistence type="predicted"/>
<protein>
    <submittedName>
        <fullName evidence="1">Uncharacterized protein</fullName>
    </submittedName>
</protein>
<dbReference type="RefSeq" id="XP_053579210.1">
    <property type="nucleotide sequence ID" value="XM_053735644.1"/>
</dbReference>
<name>A0A6A5FXV2_CAERE</name>
<dbReference type="EMBL" id="WUAV01000006">
    <property type="protein sequence ID" value="KAF1747490.1"/>
    <property type="molecule type" value="Genomic_DNA"/>
</dbReference>
<organism evidence="1 2">
    <name type="scientific">Caenorhabditis remanei</name>
    <name type="common">Caenorhabditis vulgaris</name>
    <dbReference type="NCBI Taxonomy" id="31234"/>
    <lineage>
        <taxon>Eukaryota</taxon>
        <taxon>Metazoa</taxon>
        <taxon>Ecdysozoa</taxon>
        <taxon>Nematoda</taxon>
        <taxon>Chromadorea</taxon>
        <taxon>Rhabditida</taxon>
        <taxon>Rhabditina</taxon>
        <taxon>Rhabditomorpha</taxon>
        <taxon>Rhabditoidea</taxon>
        <taxon>Rhabditidae</taxon>
        <taxon>Peloderinae</taxon>
        <taxon>Caenorhabditis</taxon>
    </lineage>
</organism>
<gene>
    <name evidence="1" type="ORF">GCK72_023954</name>
</gene>
<evidence type="ECO:0000313" key="1">
    <source>
        <dbReference type="EMBL" id="KAF1747490.1"/>
    </source>
</evidence>
<comment type="caution">
    <text evidence="1">The sequence shown here is derived from an EMBL/GenBank/DDBJ whole genome shotgun (WGS) entry which is preliminary data.</text>
</comment>
<dbReference type="GeneID" id="78777746"/>